<gene>
    <name evidence="3" type="ORF">BA177_09995</name>
</gene>
<dbReference type="AlphaFoldDB" id="A0A193LG25"/>
<dbReference type="Gene3D" id="1.10.3210.10">
    <property type="entry name" value="Hypothetical protein af1432"/>
    <property type="match status" value="1"/>
</dbReference>
<dbReference type="SUPFAM" id="SSF109604">
    <property type="entry name" value="HD-domain/PDEase-like"/>
    <property type="match status" value="1"/>
</dbReference>
<dbReference type="GO" id="GO:0008081">
    <property type="term" value="F:phosphoric diester hydrolase activity"/>
    <property type="evidence" value="ECO:0007669"/>
    <property type="project" value="UniProtKB-ARBA"/>
</dbReference>
<dbReference type="EMBL" id="CP016268">
    <property type="protein sequence ID" value="ANO51490.1"/>
    <property type="molecule type" value="Genomic_DNA"/>
</dbReference>
<reference evidence="3 4" key="1">
    <citation type="submission" date="2016-06" db="EMBL/GenBank/DDBJ databases">
        <title>Complete genome sequence of a deep-branching marine Gamma Proteobacterium Woeseia oceani type strain XK5.</title>
        <authorList>
            <person name="Mu D."/>
            <person name="Du Z."/>
        </authorList>
    </citation>
    <scope>NUCLEOTIDE SEQUENCE [LARGE SCALE GENOMIC DNA]</scope>
    <source>
        <strain evidence="3 4">XK5</strain>
    </source>
</reference>
<protein>
    <recommendedName>
        <fullName evidence="2">HD-GYP domain-containing protein</fullName>
    </recommendedName>
</protein>
<dbReference type="OrthoDB" id="9802066at2"/>
<evidence type="ECO:0000259" key="2">
    <source>
        <dbReference type="PROSITE" id="PS51832"/>
    </source>
</evidence>
<feature type="region of interest" description="Disordered" evidence="1">
    <location>
        <begin position="74"/>
        <end position="95"/>
    </location>
</feature>
<accession>A0A193LG25</accession>
<organism evidence="3 4">
    <name type="scientific">Woeseia oceani</name>
    <dbReference type="NCBI Taxonomy" id="1548547"/>
    <lineage>
        <taxon>Bacteria</taxon>
        <taxon>Pseudomonadati</taxon>
        <taxon>Pseudomonadota</taxon>
        <taxon>Gammaproteobacteria</taxon>
        <taxon>Woeseiales</taxon>
        <taxon>Woeseiaceae</taxon>
        <taxon>Woeseia</taxon>
    </lineage>
</organism>
<name>A0A193LG25_9GAMM</name>
<dbReference type="RefSeq" id="WP_068615876.1">
    <property type="nucleotide sequence ID" value="NZ_CP016268.1"/>
</dbReference>
<dbReference type="InterPro" id="IPR037522">
    <property type="entry name" value="HD_GYP_dom"/>
</dbReference>
<feature type="domain" description="HD-GYP" evidence="2">
    <location>
        <begin position="158"/>
        <end position="354"/>
    </location>
</feature>
<evidence type="ECO:0000256" key="1">
    <source>
        <dbReference type="SAM" id="MobiDB-lite"/>
    </source>
</evidence>
<proteinExistence type="predicted"/>
<dbReference type="Proteomes" id="UP000092695">
    <property type="component" value="Chromosome"/>
</dbReference>
<dbReference type="CDD" id="cd00077">
    <property type="entry name" value="HDc"/>
    <property type="match status" value="1"/>
</dbReference>
<keyword evidence="4" id="KW-1185">Reference proteome</keyword>
<dbReference type="PANTHER" id="PTHR43155:SF2">
    <property type="entry name" value="CYCLIC DI-GMP PHOSPHODIESTERASE PA4108"/>
    <property type="match status" value="1"/>
</dbReference>
<dbReference type="PANTHER" id="PTHR43155">
    <property type="entry name" value="CYCLIC DI-GMP PHOSPHODIESTERASE PA4108-RELATED"/>
    <property type="match status" value="1"/>
</dbReference>
<dbReference type="InterPro" id="IPR003607">
    <property type="entry name" value="HD/PDEase_dom"/>
</dbReference>
<dbReference type="PROSITE" id="PS51832">
    <property type="entry name" value="HD_GYP"/>
    <property type="match status" value="1"/>
</dbReference>
<dbReference type="InterPro" id="IPR021812">
    <property type="entry name" value="DUF3391"/>
</dbReference>
<evidence type="ECO:0000313" key="4">
    <source>
        <dbReference type="Proteomes" id="UP000092695"/>
    </source>
</evidence>
<dbReference type="Pfam" id="PF13487">
    <property type="entry name" value="HD_5"/>
    <property type="match status" value="1"/>
</dbReference>
<dbReference type="STRING" id="1548547.BA177_09995"/>
<evidence type="ECO:0000313" key="3">
    <source>
        <dbReference type="EMBL" id="ANO51490.1"/>
    </source>
</evidence>
<sequence>MEKLTIATEHLKIGLYVADLDRPWLETPFLFQGFKISDDDEIAELQKHCKAVVVDVEQSELPLQEIQGLANLKNKEEPKVAPPPRPVPKKSVADIPEPDFSKTGKYYVNTEELGKELVRAQEIEKHASQAINSVIDGVRNGARLDVPQLEQAVDPLVDSVLRNSDAMAWLMRIREKDEYVYQHSIGSSVWAVVFGRHLGFNKETLNAVGLGGMLLDIGKTQLPNELLRKPGKLNESETALMRKHVEFGLQILRDAGKNDARVEIMLATHHERFDGSGYPNQLKGTLVPVLGRVAGIVDCYDAMVSRRPYAETQSTFDAMRQLQAMAKGQFQKEMVDQFVQAVGMFPTGSLVELNTGEVAVVTAQNNYQRLRPEVMIILDRDKQLCDDFRTVDLRMNTNDELGKETMWIDRGLEPGSFGIDPAEYFL</sequence>
<dbReference type="Pfam" id="PF11871">
    <property type="entry name" value="DUF3391"/>
    <property type="match status" value="1"/>
</dbReference>
<dbReference type="KEGG" id="woc:BA177_09995"/>